<accession>A0AAV2RW65</accession>
<proteinExistence type="predicted"/>
<dbReference type="GO" id="GO:0016020">
    <property type="term" value="C:membrane"/>
    <property type="evidence" value="ECO:0007669"/>
    <property type="project" value="UniProtKB-SubCell"/>
</dbReference>
<feature type="region of interest" description="Disordered" evidence="5">
    <location>
        <begin position="135"/>
        <end position="155"/>
    </location>
</feature>
<dbReference type="Proteomes" id="UP001497623">
    <property type="component" value="Unassembled WGS sequence"/>
</dbReference>
<dbReference type="EMBL" id="CAXKWB010032118">
    <property type="protein sequence ID" value="CAL4140760.1"/>
    <property type="molecule type" value="Genomic_DNA"/>
</dbReference>
<name>A0AAV2RW65_MEGNR</name>
<feature type="transmembrane region" description="Helical" evidence="6">
    <location>
        <begin position="23"/>
        <end position="44"/>
    </location>
</feature>
<feature type="non-terminal residue" evidence="7">
    <location>
        <position position="1"/>
    </location>
</feature>
<evidence type="ECO:0000256" key="3">
    <source>
        <dbReference type="ARBA" id="ARBA00022989"/>
    </source>
</evidence>
<dbReference type="AlphaFoldDB" id="A0AAV2RW65"/>
<comment type="caution">
    <text evidence="7">The sequence shown here is derived from an EMBL/GenBank/DDBJ whole genome shotgun (WGS) entry which is preliminary data.</text>
</comment>
<keyword evidence="3 6" id="KW-1133">Transmembrane helix</keyword>
<dbReference type="GO" id="GO:0006820">
    <property type="term" value="P:monoatomic anion transport"/>
    <property type="evidence" value="ECO:0007669"/>
    <property type="project" value="TreeGrafter"/>
</dbReference>
<protein>
    <recommendedName>
        <fullName evidence="9">Inorganic phosphate cotransporter</fullName>
    </recommendedName>
</protein>
<keyword evidence="4 6" id="KW-0472">Membrane</keyword>
<reference evidence="7 8" key="1">
    <citation type="submission" date="2024-05" db="EMBL/GenBank/DDBJ databases">
        <authorList>
            <person name="Wallberg A."/>
        </authorList>
    </citation>
    <scope>NUCLEOTIDE SEQUENCE [LARGE SCALE GENOMIC DNA]</scope>
</reference>
<sequence>QVPQGVCMLTLTFFMCDRSTAHIVFFISQSLGGLSVAGFLSNYMDIAPNFTGTINGISNGIGTTTGWLAPMITGALVNKQQTLGQWRKVWYVASGMYFCNLITYLIFSSGEVQPWNYVNEEHIFDIDKAGGCKGNESNKVNKSQEIEEDKPKSDVYSDYVTNSNFRQSRTNYAFNEN</sequence>
<organism evidence="7 8">
    <name type="scientific">Meganyctiphanes norvegica</name>
    <name type="common">Northern krill</name>
    <name type="synonym">Thysanopoda norvegica</name>
    <dbReference type="NCBI Taxonomy" id="48144"/>
    <lineage>
        <taxon>Eukaryota</taxon>
        <taxon>Metazoa</taxon>
        <taxon>Ecdysozoa</taxon>
        <taxon>Arthropoda</taxon>
        <taxon>Crustacea</taxon>
        <taxon>Multicrustacea</taxon>
        <taxon>Malacostraca</taxon>
        <taxon>Eumalacostraca</taxon>
        <taxon>Eucarida</taxon>
        <taxon>Euphausiacea</taxon>
        <taxon>Euphausiidae</taxon>
        <taxon>Meganyctiphanes</taxon>
    </lineage>
</organism>
<dbReference type="PANTHER" id="PTHR11662:SF399">
    <property type="entry name" value="FI19708P1-RELATED"/>
    <property type="match status" value="1"/>
</dbReference>
<dbReference type="InterPro" id="IPR050382">
    <property type="entry name" value="MFS_Na/Anion_cotransporter"/>
</dbReference>
<feature type="transmembrane region" description="Helical" evidence="6">
    <location>
        <begin position="56"/>
        <end position="77"/>
    </location>
</feature>
<dbReference type="SUPFAM" id="SSF103473">
    <property type="entry name" value="MFS general substrate transporter"/>
    <property type="match status" value="1"/>
</dbReference>
<dbReference type="InterPro" id="IPR036259">
    <property type="entry name" value="MFS_trans_sf"/>
</dbReference>
<feature type="transmembrane region" description="Helical" evidence="6">
    <location>
        <begin position="89"/>
        <end position="107"/>
    </location>
</feature>
<keyword evidence="2 6" id="KW-0812">Transmembrane</keyword>
<evidence type="ECO:0000256" key="5">
    <source>
        <dbReference type="SAM" id="MobiDB-lite"/>
    </source>
</evidence>
<evidence type="ECO:0000313" key="8">
    <source>
        <dbReference type="Proteomes" id="UP001497623"/>
    </source>
</evidence>
<evidence type="ECO:0000256" key="6">
    <source>
        <dbReference type="SAM" id="Phobius"/>
    </source>
</evidence>
<dbReference type="PANTHER" id="PTHR11662">
    <property type="entry name" value="SOLUTE CARRIER FAMILY 17"/>
    <property type="match status" value="1"/>
</dbReference>
<gene>
    <name evidence="7" type="ORF">MNOR_LOCUS28708</name>
</gene>
<comment type="subcellular location">
    <subcellularLocation>
        <location evidence="1">Membrane</location>
        <topology evidence="1">Multi-pass membrane protein</topology>
    </subcellularLocation>
</comment>
<dbReference type="GO" id="GO:0022857">
    <property type="term" value="F:transmembrane transporter activity"/>
    <property type="evidence" value="ECO:0007669"/>
    <property type="project" value="TreeGrafter"/>
</dbReference>
<evidence type="ECO:0000313" key="7">
    <source>
        <dbReference type="EMBL" id="CAL4140760.1"/>
    </source>
</evidence>
<evidence type="ECO:0000256" key="2">
    <source>
        <dbReference type="ARBA" id="ARBA00022692"/>
    </source>
</evidence>
<feature type="compositionally biased region" description="Basic and acidic residues" evidence="5">
    <location>
        <begin position="142"/>
        <end position="155"/>
    </location>
</feature>
<evidence type="ECO:0000256" key="4">
    <source>
        <dbReference type="ARBA" id="ARBA00023136"/>
    </source>
</evidence>
<evidence type="ECO:0000256" key="1">
    <source>
        <dbReference type="ARBA" id="ARBA00004141"/>
    </source>
</evidence>
<evidence type="ECO:0008006" key="9">
    <source>
        <dbReference type="Google" id="ProtNLM"/>
    </source>
</evidence>
<keyword evidence="8" id="KW-1185">Reference proteome</keyword>